<protein>
    <submittedName>
        <fullName evidence="2">Alpha-1,2-mannosidase</fullName>
    </submittedName>
</protein>
<dbReference type="InterPro" id="IPR050883">
    <property type="entry name" value="PNGase"/>
</dbReference>
<accession>A0A0M0K6B3</accession>
<reference evidence="3" key="1">
    <citation type="journal article" date="2015" name="PLoS Genet.">
        <title>Genome Sequence and Transcriptome Analyses of Chrysochromulina tobin: Metabolic Tools for Enhanced Algal Fitness in the Prominent Order Prymnesiales (Haptophyceae).</title>
        <authorList>
            <person name="Hovde B.T."/>
            <person name="Deodato C.R."/>
            <person name="Hunsperger H.M."/>
            <person name="Ryken S.A."/>
            <person name="Yost W."/>
            <person name="Jha R.K."/>
            <person name="Patterson J."/>
            <person name="Monnat R.J. Jr."/>
            <person name="Barlow S.B."/>
            <person name="Starkenburg S.R."/>
            <person name="Cattolico R.A."/>
        </authorList>
    </citation>
    <scope>NUCLEOTIDE SEQUENCE</scope>
    <source>
        <strain evidence="3">CCMP291</strain>
    </source>
</reference>
<keyword evidence="3" id="KW-1185">Reference proteome</keyword>
<dbReference type="Gene3D" id="3.30.2080.10">
    <property type="entry name" value="GH92 mannosidase domain"/>
    <property type="match status" value="1"/>
</dbReference>
<dbReference type="Gene3D" id="1.20.1610.10">
    <property type="entry name" value="alpha-1,2-mannosidases domains"/>
    <property type="match status" value="1"/>
</dbReference>
<dbReference type="InterPro" id="IPR008928">
    <property type="entry name" value="6-hairpin_glycosidase_sf"/>
</dbReference>
<organism evidence="2 3">
    <name type="scientific">Chrysochromulina tobinii</name>
    <dbReference type="NCBI Taxonomy" id="1460289"/>
    <lineage>
        <taxon>Eukaryota</taxon>
        <taxon>Haptista</taxon>
        <taxon>Haptophyta</taxon>
        <taxon>Prymnesiophyceae</taxon>
        <taxon>Prymnesiales</taxon>
        <taxon>Chrysochromulinaceae</taxon>
        <taxon>Chrysochromulina</taxon>
    </lineage>
</organism>
<dbReference type="GO" id="GO:0005829">
    <property type="term" value="C:cytosol"/>
    <property type="evidence" value="ECO:0007669"/>
    <property type="project" value="TreeGrafter"/>
</dbReference>
<dbReference type="GO" id="GO:0000224">
    <property type="term" value="F:peptide-N4-(N-acetyl-beta-glucosaminyl)asparagine amidase activity"/>
    <property type="evidence" value="ECO:0007669"/>
    <property type="project" value="TreeGrafter"/>
</dbReference>
<evidence type="ECO:0000313" key="2">
    <source>
        <dbReference type="EMBL" id="KOO34355.1"/>
    </source>
</evidence>
<gene>
    <name evidence="2" type="ORF">Ctob_015257</name>
</gene>
<feature type="domain" description="Glycosyl hydrolase family 92" evidence="1">
    <location>
        <begin position="132"/>
        <end position="405"/>
    </location>
</feature>
<sequence length="431" mass="46429">MMFVDPIIGSGGIGYGAGGINRAHSLGALIRVPCGTTVRLTAAISWISAEQAEATEAVQLPSNTSVSSAAAAARASWAALMSGVEVIDAADASTDELTKFHSAVYRTFLAPSTWSEPALDGSQHYLGMDDKHAASLSLEYAFDDASLAAVASTLGRQAESETFRQRSIQGVLAQWEPQRELMCARSEASGELMCPSEFAAHLPTPVETGYVEGDAWQWLWFVPHNASLLVSLFASPARFVEKLDEFMTRGREWRAGNVLSNPFYWAGNEPDLLAPWLYAFGGRSDRTANVTRYLVDHVYTAAADGIPGNDDYGTMSAWLVWATVGLYPLAGSDTFVVGSPRFAHVRIRLGGESAGPWLDIVAHNASGRNLYVERATINGDVLEAPLLTFSQLVRPRNATLELWMGADPAMAAWSEGGLLMMREAMASDGQL</sequence>
<name>A0A0M0K6B3_9EUKA</name>
<dbReference type="OrthoDB" id="449263at2759"/>
<evidence type="ECO:0000259" key="1">
    <source>
        <dbReference type="Pfam" id="PF07971"/>
    </source>
</evidence>
<feature type="domain" description="Glycosyl hydrolase family 92" evidence="1">
    <location>
        <begin position="52"/>
        <end position="131"/>
    </location>
</feature>
<dbReference type="GO" id="GO:0006516">
    <property type="term" value="P:glycoprotein catabolic process"/>
    <property type="evidence" value="ECO:0007669"/>
    <property type="project" value="TreeGrafter"/>
</dbReference>
<evidence type="ECO:0000313" key="3">
    <source>
        <dbReference type="Proteomes" id="UP000037460"/>
    </source>
</evidence>
<dbReference type="Pfam" id="PF07971">
    <property type="entry name" value="Glyco_hydro_92"/>
    <property type="match status" value="2"/>
</dbReference>
<dbReference type="EMBL" id="JWZX01001253">
    <property type="protein sequence ID" value="KOO34355.1"/>
    <property type="molecule type" value="Genomic_DNA"/>
</dbReference>
<dbReference type="PANTHER" id="PTHR12143:SF43">
    <property type="entry name" value="PUTATIVE-RELATED"/>
    <property type="match status" value="1"/>
</dbReference>
<dbReference type="InterPro" id="IPR012939">
    <property type="entry name" value="Glyco_hydro_92"/>
</dbReference>
<dbReference type="GO" id="GO:0005975">
    <property type="term" value="P:carbohydrate metabolic process"/>
    <property type="evidence" value="ECO:0007669"/>
    <property type="project" value="InterPro"/>
</dbReference>
<dbReference type="PANTHER" id="PTHR12143">
    <property type="entry name" value="PEPTIDE N-GLYCANASE PNGASE -RELATED"/>
    <property type="match status" value="1"/>
</dbReference>
<dbReference type="AlphaFoldDB" id="A0A0M0K6B3"/>
<dbReference type="GO" id="GO:0005634">
    <property type="term" value="C:nucleus"/>
    <property type="evidence" value="ECO:0007669"/>
    <property type="project" value="TreeGrafter"/>
</dbReference>
<dbReference type="Proteomes" id="UP000037460">
    <property type="component" value="Unassembled WGS sequence"/>
</dbReference>
<comment type="caution">
    <text evidence="2">The sequence shown here is derived from an EMBL/GenBank/DDBJ whole genome shotgun (WGS) entry which is preliminary data.</text>
</comment>
<proteinExistence type="predicted"/>
<dbReference type="SUPFAM" id="SSF48208">
    <property type="entry name" value="Six-hairpin glycosidases"/>
    <property type="match status" value="1"/>
</dbReference>